<dbReference type="OrthoDB" id="4159838at2759"/>
<feature type="compositionally biased region" description="Polar residues" evidence="1">
    <location>
        <begin position="78"/>
        <end position="88"/>
    </location>
</feature>
<evidence type="ECO:0000313" key="2">
    <source>
        <dbReference type="EMBL" id="CAF9908855.1"/>
    </source>
</evidence>
<proteinExistence type="predicted"/>
<protein>
    <submittedName>
        <fullName evidence="2">Uncharacterized protein</fullName>
    </submittedName>
</protein>
<feature type="compositionally biased region" description="Basic and acidic residues" evidence="1">
    <location>
        <begin position="18"/>
        <end position="31"/>
    </location>
</feature>
<sequence length="913" mass="101720">MTSHEDVFSPKASPYHAADFKEDRLAQRDSEPSWTTSRCHRLLRPLASKIALLRKLKGLGSKELRNSIADSSLGFERQSSWNLPTNTNSSQGSESSSTDIAGMDDTSSWLADSRPRKRLRRTYSSKSSVKAPASNAVGLPNQARETSADDILRLIDEHRSNFHNHLRDDYGGLALHGLSDDEQEKLPYAPVESIEWEVGCGQKTPLRGAFTKLARNLSPVNWRTLDGFYDGLVALLKATADSKLADQRQRTSSIFSLQKPAMRDGSRSLFATCLRRMPQYIKEEQLSATNDDPESDVDISSTMYNHLEQMNTSNTGGWRPLKDVVRAHGIAMLVAAIEESLINLPLARALMLLCLEQGAPEEAARIVEAMVAIMKPLPKPETSSSLLFSFRTSMTLQTMHAMWILTKCSRFEYAQLAKLFDSSVIPFDWIGTPDMVDCWTRAIISATQGTPEAPEASLLLRTVMAKASVRTGLPFSDHVHELRLRTQKHRRRLSEHEKESAKKLIQTSSRWAPDIGEEEASSEETSSVLSNLLTVLCAISLIESSRTSALTHIGQEAWQMSDLRIYDPGQPHVCGIDHDQLSLSLMASALATHDVDHRCLRSFTRGLLETTPRFPVMAGLFLCSVAECYGRVAPKDAFKQLQDLIQRLGYKVAGHLLQNESCGAILNAVYINAAFKVAERSGQPKHFEGALALEQRLPGRRVEHALRTPGKTPAHCREESRSGFRWEEGICEWVAQSPEVAQKLQREDSGTMVVEAPSTEENVVHLAHPLVKNLGNPSEQSPCARRDAAQDVQGFFGSMRSMQSDTLIPVSGSFEAQGRPRRGRPRRMVAQQRSHVQDKDELPVMTTPHEPHHRVQQRFHRACATWKIRPIVLVEKVDLGVLFRAEGTVKSTSRTTTASSSRDVESEDELCLL</sequence>
<reference evidence="2" key="1">
    <citation type="submission" date="2021-03" db="EMBL/GenBank/DDBJ databases">
        <authorList>
            <person name="Tagirdzhanova G."/>
        </authorList>
    </citation>
    <scope>NUCLEOTIDE SEQUENCE</scope>
</reference>
<organism evidence="2 3">
    <name type="scientific">Heterodermia speciosa</name>
    <dbReference type="NCBI Taxonomy" id="116794"/>
    <lineage>
        <taxon>Eukaryota</taxon>
        <taxon>Fungi</taxon>
        <taxon>Dikarya</taxon>
        <taxon>Ascomycota</taxon>
        <taxon>Pezizomycotina</taxon>
        <taxon>Lecanoromycetes</taxon>
        <taxon>OSLEUM clade</taxon>
        <taxon>Lecanoromycetidae</taxon>
        <taxon>Caliciales</taxon>
        <taxon>Physciaceae</taxon>
        <taxon>Heterodermia</taxon>
    </lineage>
</organism>
<name>A0A8H3IA75_9LECA</name>
<feature type="region of interest" description="Disordered" evidence="1">
    <location>
        <begin position="78"/>
        <end position="141"/>
    </location>
</feature>
<dbReference type="EMBL" id="CAJPDS010000007">
    <property type="protein sequence ID" value="CAF9908855.1"/>
    <property type="molecule type" value="Genomic_DNA"/>
</dbReference>
<dbReference type="AlphaFoldDB" id="A0A8H3IA75"/>
<keyword evidence="3" id="KW-1185">Reference proteome</keyword>
<dbReference type="Proteomes" id="UP000664521">
    <property type="component" value="Unassembled WGS sequence"/>
</dbReference>
<comment type="caution">
    <text evidence="2">The sequence shown here is derived from an EMBL/GenBank/DDBJ whole genome shotgun (WGS) entry which is preliminary data.</text>
</comment>
<evidence type="ECO:0000256" key="1">
    <source>
        <dbReference type="SAM" id="MobiDB-lite"/>
    </source>
</evidence>
<gene>
    <name evidence="2" type="ORF">HETSPECPRED_008751</name>
</gene>
<evidence type="ECO:0000313" key="3">
    <source>
        <dbReference type="Proteomes" id="UP000664521"/>
    </source>
</evidence>
<feature type="region of interest" description="Disordered" evidence="1">
    <location>
        <begin position="813"/>
        <end position="839"/>
    </location>
</feature>
<feature type="region of interest" description="Disordered" evidence="1">
    <location>
        <begin position="1"/>
        <end position="37"/>
    </location>
</feature>
<accession>A0A8H3IA75</accession>